<evidence type="ECO:0000313" key="2">
    <source>
        <dbReference type="EMBL" id="KGO85623.1"/>
    </source>
</evidence>
<protein>
    <submittedName>
        <fullName evidence="2">Uncharacterized protein</fullName>
    </submittedName>
</protein>
<dbReference type="Proteomes" id="UP000030152">
    <property type="component" value="Unassembled WGS sequence"/>
</dbReference>
<feature type="compositionally biased region" description="Polar residues" evidence="1">
    <location>
        <begin position="1"/>
        <end position="17"/>
    </location>
</feature>
<keyword evidence="3" id="KW-1185">Reference proteome</keyword>
<accession>A0A0A2M2F3</accession>
<feature type="region of interest" description="Disordered" evidence="1">
    <location>
        <begin position="1"/>
        <end position="23"/>
    </location>
</feature>
<dbReference type="eggNOG" id="ENOG502ZYB3">
    <property type="taxonomic scope" value="Bacteria"/>
</dbReference>
<comment type="caution">
    <text evidence="2">The sequence shown here is derived from an EMBL/GenBank/DDBJ whole genome shotgun (WGS) entry which is preliminary data.</text>
</comment>
<reference evidence="2 3" key="1">
    <citation type="submission" date="2013-09" db="EMBL/GenBank/DDBJ databases">
        <authorList>
            <person name="Zeng Z."/>
            <person name="Chen C."/>
        </authorList>
    </citation>
    <scope>NUCLEOTIDE SEQUENCE [LARGE SCALE GENOMIC DNA]</scope>
    <source>
        <strain evidence="2 3">WB 3.3-2</strain>
    </source>
</reference>
<gene>
    <name evidence="2" type="ORF">Q765_15550</name>
</gene>
<dbReference type="RefSeq" id="WP_020213664.1">
    <property type="nucleotide sequence ID" value="NZ_JRLX01000019.1"/>
</dbReference>
<evidence type="ECO:0000313" key="3">
    <source>
        <dbReference type="Proteomes" id="UP000030152"/>
    </source>
</evidence>
<feature type="region of interest" description="Disordered" evidence="1">
    <location>
        <begin position="80"/>
        <end position="125"/>
    </location>
</feature>
<organism evidence="2 3">
    <name type="scientific">Flavobacterium rivuli WB 3.3-2 = DSM 21788</name>
    <dbReference type="NCBI Taxonomy" id="1121895"/>
    <lineage>
        <taxon>Bacteria</taxon>
        <taxon>Pseudomonadati</taxon>
        <taxon>Bacteroidota</taxon>
        <taxon>Flavobacteriia</taxon>
        <taxon>Flavobacteriales</taxon>
        <taxon>Flavobacteriaceae</taxon>
        <taxon>Flavobacterium</taxon>
    </lineage>
</organism>
<evidence type="ECO:0000256" key="1">
    <source>
        <dbReference type="SAM" id="MobiDB-lite"/>
    </source>
</evidence>
<proteinExistence type="predicted"/>
<dbReference type="AlphaFoldDB" id="A0A0A2M2F3"/>
<dbReference type="EMBL" id="JRLX01000019">
    <property type="protein sequence ID" value="KGO85623.1"/>
    <property type="molecule type" value="Genomic_DNA"/>
</dbReference>
<dbReference type="OrthoDB" id="1367000at2"/>
<feature type="compositionally biased region" description="Polar residues" evidence="1">
    <location>
        <begin position="93"/>
        <end position="103"/>
    </location>
</feature>
<dbReference type="STRING" id="1121895.GCA_000378485_02498"/>
<name>A0A0A2M2F3_9FLAO</name>
<sequence>MENTTNGTPQNTGLPNSTEDKKIIPNHIEATASDDIFAETAPVKIITIDNAATAHKESFDDLPYEDPAITNPAELASFPKAAPKVDASEVENESGNRLVNRKSSPVREGRNIAQSDNRPDENGYI</sequence>